<evidence type="ECO:0000313" key="2">
    <source>
        <dbReference type="Proteomes" id="UP000183809"/>
    </source>
</evidence>
<dbReference type="InterPro" id="IPR023375">
    <property type="entry name" value="ADC_dom_sf"/>
</dbReference>
<dbReference type="OrthoDB" id="10248817at2759"/>
<dbReference type="GO" id="GO:0016829">
    <property type="term" value="F:lyase activity"/>
    <property type="evidence" value="ECO:0007669"/>
    <property type="project" value="InterPro"/>
</dbReference>
<dbReference type="RefSeq" id="XP_020125941.1">
    <property type="nucleotide sequence ID" value="XM_020278953.1"/>
</dbReference>
<dbReference type="AlphaFoldDB" id="A0A1J9QMI0"/>
<gene>
    <name evidence="1" type="ORF">BKCO1_7500038</name>
</gene>
<dbReference type="STRING" id="236234.A0A1J9QMI0"/>
<accession>A0A1J9QMI0</accession>
<dbReference type="EMBL" id="MNUE01000075">
    <property type="protein sequence ID" value="OJD29681.1"/>
    <property type="molecule type" value="Genomic_DNA"/>
</dbReference>
<organism evidence="1 2">
    <name type="scientific">Diplodia corticola</name>
    <dbReference type="NCBI Taxonomy" id="236234"/>
    <lineage>
        <taxon>Eukaryota</taxon>
        <taxon>Fungi</taxon>
        <taxon>Dikarya</taxon>
        <taxon>Ascomycota</taxon>
        <taxon>Pezizomycotina</taxon>
        <taxon>Dothideomycetes</taxon>
        <taxon>Dothideomycetes incertae sedis</taxon>
        <taxon>Botryosphaeriales</taxon>
        <taxon>Botryosphaeriaceae</taxon>
        <taxon>Diplodia</taxon>
    </lineage>
</organism>
<dbReference type="Gene3D" id="2.40.400.10">
    <property type="entry name" value="Acetoacetate decarboxylase-like"/>
    <property type="match status" value="1"/>
</dbReference>
<dbReference type="InterPro" id="IPR010451">
    <property type="entry name" value="Acetoacetate_decarboxylase"/>
</dbReference>
<comment type="caution">
    <text evidence="1">The sequence shown here is derived from an EMBL/GenBank/DDBJ whole genome shotgun (WGS) entry which is preliminary data.</text>
</comment>
<dbReference type="SUPFAM" id="SSF160104">
    <property type="entry name" value="Acetoacetate decarboxylase-like"/>
    <property type="match status" value="1"/>
</dbReference>
<keyword evidence="2" id="KW-1185">Reference proteome</keyword>
<dbReference type="Pfam" id="PF06314">
    <property type="entry name" value="ADC"/>
    <property type="match status" value="1"/>
</dbReference>
<dbReference type="Proteomes" id="UP000183809">
    <property type="component" value="Unassembled WGS sequence"/>
</dbReference>
<dbReference type="GeneID" id="31019215"/>
<evidence type="ECO:0000313" key="1">
    <source>
        <dbReference type="EMBL" id="OJD29681.1"/>
    </source>
</evidence>
<proteinExistence type="predicted"/>
<reference evidence="1 2" key="1">
    <citation type="submission" date="2016-10" db="EMBL/GenBank/DDBJ databases">
        <title>Proteomics and genomics reveal pathogen-plant mechanisms compatible with a hemibiotrophic lifestyle of Diplodia corticola.</title>
        <authorList>
            <person name="Fernandes I."/>
            <person name="De Jonge R."/>
            <person name="Van De Peer Y."/>
            <person name="Devreese B."/>
            <person name="Alves A."/>
            <person name="Esteves A.C."/>
        </authorList>
    </citation>
    <scope>NUCLEOTIDE SEQUENCE [LARGE SCALE GENOMIC DNA]</scope>
    <source>
        <strain evidence="1 2">CBS 112549</strain>
    </source>
</reference>
<sequence length="249" mass="27435">MPRGTLTLQGDPIPVSAPPYPTSTNQFSGITVVTIAYRVTLASIQHLIPDMLEVEDEPLVQSMFLEYGMSTVGAYNEFVHLVEVTYQGRKYDFPIVLILDNESAIFAGREVFGYPKVFGRVDIKRSTGNAVLLGSVQRPIGEEAVSFEFLPERRADAPPPSPSTAAKLVLNLRVIPSAVPGQPPAVRELVPVQMDMELKDIWYGKGRVSFPKKSLINPWADADIIKYEAAWFAEGVSAVLQDPVQTFVI</sequence>
<protein>
    <submittedName>
        <fullName evidence="1">Acetoacetate decarboxylase</fullName>
    </submittedName>
</protein>
<name>A0A1J9QMI0_9PEZI</name>